<comment type="caution">
    <text evidence="1">The sequence shown here is derived from an EMBL/GenBank/DDBJ whole genome shotgun (WGS) entry which is preliminary data.</text>
</comment>
<reference evidence="1 2" key="1">
    <citation type="submission" date="2014-07" db="EMBL/GenBank/DDBJ databases">
        <title>Genome of Chryseobacterium luteum DSM 18605.</title>
        <authorList>
            <person name="Stropko S.J."/>
            <person name="Pipes S.E."/>
            <person name="Newman J.D."/>
        </authorList>
    </citation>
    <scope>NUCLEOTIDE SEQUENCE [LARGE SCALE GENOMIC DNA]</scope>
    <source>
        <strain evidence="1 2">DSM 18605</strain>
    </source>
</reference>
<name>A0A085ZXI6_9FLAO</name>
<dbReference type="AlphaFoldDB" id="A0A085ZXI6"/>
<dbReference type="RefSeq" id="WP_034701011.1">
    <property type="nucleotide sequence ID" value="NZ_JPRO01000001.1"/>
</dbReference>
<dbReference type="STRING" id="421531.IX38_01130"/>
<protein>
    <submittedName>
        <fullName evidence="1">Uncharacterized protein</fullName>
    </submittedName>
</protein>
<dbReference type="EMBL" id="JPRO01000001">
    <property type="protein sequence ID" value="KFF09150.1"/>
    <property type="molecule type" value="Genomic_DNA"/>
</dbReference>
<dbReference type="eggNOG" id="ENOG50311MC">
    <property type="taxonomic scope" value="Bacteria"/>
</dbReference>
<dbReference type="OrthoDB" id="1260427at2"/>
<accession>A0A085ZXI6</accession>
<organism evidence="1 2">
    <name type="scientific">Chryseobacterium luteum</name>
    <dbReference type="NCBI Taxonomy" id="421531"/>
    <lineage>
        <taxon>Bacteria</taxon>
        <taxon>Pseudomonadati</taxon>
        <taxon>Bacteroidota</taxon>
        <taxon>Flavobacteriia</taxon>
        <taxon>Flavobacteriales</taxon>
        <taxon>Weeksellaceae</taxon>
        <taxon>Chryseobacterium group</taxon>
        <taxon>Chryseobacterium</taxon>
    </lineage>
</organism>
<keyword evidence="2" id="KW-1185">Reference proteome</keyword>
<dbReference type="Proteomes" id="UP000028703">
    <property type="component" value="Unassembled WGS sequence"/>
</dbReference>
<sequence>MSNIIIYKNGKRKIDAGTDWDYEKFKDQHGYYSIINLMLKLLEDVHELLQKIKKEEDFVLNVEEKNILARKLEAYIDKDIKNFKNEDELENHNKIPYKGIVYRCPIKANDSTLEKKLAKAISLYNQFNDPDGSNIVEFKFTKT</sequence>
<evidence type="ECO:0000313" key="1">
    <source>
        <dbReference type="EMBL" id="KFF09150.1"/>
    </source>
</evidence>
<gene>
    <name evidence="1" type="ORF">IX38_01130</name>
</gene>
<proteinExistence type="predicted"/>
<evidence type="ECO:0000313" key="2">
    <source>
        <dbReference type="Proteomes" id="UP000028703"/>
    </source>
</evidence>